<protein>
    <submittedName>
        <fullName evidence="3">Ficolin-1</fullName>
    </submittedName>
</protein>
<dbReference type="InterPro" id="IPR036056">
    <property type="entry name" value="Fibrinogen-like_C"/>
</dbReference>
<reference evidence="3" key="1">
    <citation type="submission" date="2021-05" db="EMBL/GenBank/DDBJ databases">
        <authorList>
            <person name="Alioto T."/>
            <person name="Alioto T."/>
            <person name="Gomez Garrido J."/>
        </authorList>
    </citation>
    <scope>NUCLEOTIDE SEQUENCE</scope>
</reference>
<dbReference type="EMBL" id="HBUE01309183">
    <property type="protein sequence ID" value="CAG6582595.1"/>
    <property type="molecule type" value="Transcribed_RNA"/>
</dbReference>
<dbReference type="CDD" id="cd00087">
    <property type="entry name" value="FReD"/>
    <property type="match status" value="1"/>
</dbReference>
<name>A0A8D8CQR8_CULPI</name>
<keyword evidence="1" id="KW-1015">Disulfide bond</keyword>
<dbReference type="PROSITE" id="PS00514">
    <property type="entry name" value="FIBRINOGEN_C_1"/>
    <property type="match status" value="1"/>
</dbReference>
<dbReference type="AlphaFoldDB" id="A0A8D8CQR8"/>
<dbReference type="EMBL" id="HBUE01202994">
    <property type="protein sequence ID" value="CAG6530761.1"/>
    <property type="molecule type" value="Transcribed_RNA"/>
</dbReference>
<dbReference type="SUPFAM" id="SSF56496">
    <property type="entry name" value="Fibrinogen C-terminal domain-like"/>
    <property type="match status" value="1"/>
</dbReference>
<evidence type="ECO:0000313" key="3">
    <source>
        <dbReference type="EMBL" id="CAG6495670.1"/>
    </source>
</evidence>
<dbReference type="PANTHER" id="PTHR19143">
    <property type="entry name" value="FIBRINOGEN/TENASCIN/ANGIOPOEITIN"/>
    <property type="match status" value="1"/>
</dbReference>
<dbReference type="GO" id="GO:0005615">
    <property type="term" value="C:extracellular space"/>
    <property type="evidence" value="ECO:0007669"/>
    <property type="project" value="TreeGrafter"/>
</dbReference>
<dbReference type="Pfam" id="PF00147">
    <property type="entry name" value="Fibrinogen_C"/>
    <property type="match status" value="1"/>
</dbReference>
<proteinExistence type="predicted"/>
<evidence type="ECO:0000259" key="2">
    <source>
        <dbReference type="PROSITE" id="PS51406"/>
    </source>
</evidence>
<sequence>MPTISGIYRLQVPNMNVFCDAVDVGGRWLYIQRRVEQDVISFDRNWFTYVSGFGNIGALTSFWLGLEALHQLTSSANYELLIGIKNEHNEFREARYSEFKVSGGNDGYRLTVGGYSGTAGDMLHNNAKFSTFDRDNDSSSTKNCAKDFHSGWWFDNCRNSNLNGPYEKASRTRIEWGSWADAAKFSKMMIRRK</sequence>
<dbReference type="EMBL" id="HBUE01129478">
    <property type="protein sequence ID" value="CAG6495670.1"/>
    <property type="molecule type" value="Transcribed_RNA"/>
</dbReference>
<dbReference type="PANTHER" id="PTHR19143:SF327">
    <property type="entry name" value="FI21813P1-RELATED"/>
    <property type="match status" value="1"/>
</dbReference>
<dbReference type="InterPro" id="IPR050373">
    <property type="entry name" value="Fibrinogen_C-term_domain"/>
</dbReference>
<evidence type="ECO:0000256" key="1">
    <source>
        <dbReference type="ARBA" id="ARBA00023157"/>
    </source>
</evidence>
<feature type="domain" description="Fibrinogen C-terminal" evidence="2">
    <location>
        <begin position="1"/>
        <end position="193"/>
    </location>
</feature>
<dbReference type="InterPro" id="IPR002181">
    <property type="entry name" value="Fibrinogen_a/b/g_C_dom"/>
</dbReference>
<dbReference type="InterPro" id="IPR020837">
    <property type="entry name" value="Fibrinogen_CS"/>
</dbReference>
<dbReference type="Gene3D" id="3.90.215.10">
    <property type="entry name" value="Gamma Fibrinogen, chain A, domain 1"/>
    <property type="match status" value="1"/>
</dbReference>
<dbReference type="PROSITE" id="PS51406">
    <property type="entry name" value="FIBRINOGEN_C_2"/>
    <property type="match status" value="1"/>
</dbReference>
<organism evidence="3">
    <name type="scientific">Culex pipiens</name>
    <name type="common">House mosquito</name>
    <dbReference type="NCBI Taxonomy" id="7175"/>
    <lineage>
        <taxon>Eukaryota</taxon>
        <taxon>Metazoa</taxon>
        <taxon>Ecdysozoa</taxon>
        <taxon>Arthropoda</taxon>
        <taxon>Hexapoda</taxon>
        <taxon>Insecta</taxon>
        <taxon>Pterygota</taxon>
        <taxon>Neoptera</taxon>
        <taxon>Endopterygota</taxon>
        <taxon>Diptera</taxon>
        <taxon>Nematocera</taxon>
        <taxon>Culicoidea</taxon>
        <taxon>Culicidae</taxon>
        <taxon>Culicinae</taxon>
        <taxon>Culicini</taxon>
        <taxon>Culex</taxon>
        <taxon>Culex</taxon>
    </lineage>
</organism>
<dbReference type="InterPro" id="IPR014716">
    <property type="entry name" value="Fibrinogen_a/b/g_C_1"/>
</dbReference>
<dbReference type="SMART" id="SM00186">
    <property type="entry name" value="FBG"/>
    <property type="match status" value="1"/>
</dbReference>
<accession>A0A8D8CQR8</accession>